<feature type="region of interest" description="Disordered" evidence="1">
    <location>
        <begin position="182"/>
        <end position="209"/>
    </location>
</feature>
<feature type="region of interest" description="Disordered" evidence="1">
    <location>
        <begin position="127"/>
        <end position="160"/>
    </location>
</feature>
<dbReference type="InParanoid" id="A0A1Y2H0Q7"/>
<gene>
    <name evidence="2" type="ORF">BCR41DRAFT_67509</name>
</gene>
<feature type="compositionally biased region" description="Low complexity" evidence="1">
    <location>
        <begin position="139"/>
        <end position="150"/>
    </location>
</feature>
<dbReference type="EMBL" id="MCFF01000002">
    <property type="protein sequence ID" value="ORZ28139.1"/>
    <property type="molecule type" value="Genomic_DNA"/>
</dbReference>
<comment type="caution">
    <text evidence="2">The sequence shown here is derived from an EMBL/GenBank/DDBJ whole genome shotgun (WGS) entry which is preliminary data.</text>
</comment>
<dbReference type="RefSeq" id="XP_021885824.1">
    <property type="nucleotide sequence ID" value="XM_022030975.1"/>
</dbReference>
<evidence type="ECO:0000313" key="3">
    <source>
        <dbReference type="Proteomes" id="UP000193648"/>
    </source>
</evidence>
<keyword evidence="3" id="KW-1185">Reference proteome</keyword>
<evidence type="ECO:0000256" key="1">
    <source>
        <dbReference type="SAM" id="MobiDB-lite"/>
    </source>
</evidence>
<reference evidence="2 3" key="1">
    <citation type="submission" date="2016-07" db="EMBL/GenBank/DDBJ databases">
        <title>Pervasive Adenine N6-methylation of Active Genes in Fungi.</title>
        <authorList>
            <consortium name="DOE Joint Genome Institute"/>
            <person name="Mondo S.J."/>
            <person name="Dannebaum R.O."/>
            <person name="Kuo R.C."/>
            <person name="Labutti K."/>
            <person name="Haridas S."/>
            <person name="Kuo A."/>
            <person name="Salamov A."/>
            <person name="Ahrendt S.R."/>
            <person name="Lipzen A."/>
            <person name="Sullivan W."/>
            <person name="Andreopoulos W.B."/>
            <person name="Clum A."/>
            <person name="Lindquist E."/>
            <person name="Daum C."/>
            <person name="Ramamoorthy G.K."/>
            <person name="Gryganskyi A."/>
            <person name="Culley D."/>
            <person name="Magnuson J.K."/>
            <person name="James T.Y."/>
            <person name="O'Malley M.A."/>
            <person name="Stajich J.E."/>
            <person name="Spatafora J.W."/>
            <person name="Visel A."/>
            <person name="Grigoriev I.V."/>
        </authorList>
    </citation>
    <scope>NUCLEOTIDE SEQUENCE [LARGE SCALE GENOMIC DNA]</scope>
    <source>
        <strain evidence="2 3">NRRL 3116</strain>
    </source>
</reference>
<feature type="region of interest" description="Disordered" evidence="1">
    <location>
        <begin position="34"/>
        <end position="55"/>
    </location>
</feature>
<organism evidence="2 3">
    <name type="scientific">Lobosporangium transversale</name>
    <dbReference type="NCBI Taxonomy" id="64571"/>
    <lineage>
        <taxon>Eukaryota</taxon>
        <taxon>Fungi</taxon>
        <taxon>Fungi incertae sedis</taxon>
        <taxon>Mucoromycota</taxon>
        <taxon>Mortierellomycotina</taxon>
        <taxon>Mortierellomycetes</taxon>
        <taxon>Mortierellales</taxon>
        <taxon>Mortierellaceae</taxon>
        <taxon>Lobosporangium</taxon>
    </lineage>
</organism>
<name>A0A1Y2H0Q7_9FUNG</name>
<proteinExistence type="predicted"/>
<evidence type="ECO:0000313" key="2">
    <source>
        <dbReference type="EMBL" id="ORZ28139.1"/>
    </source>
</evidence>
<feature type="compositionally biased region" description="Polar residues" evidence="1">
    <location>
        <begin position="187"/>
        <end position="209"/>
    </location>
</feature>
<dbReference type="Proteomes" id="UP000193648">
    <property type="component" value="Unassembled WGS sequence"/>
</dbReference>
<dbReference type="AlphaFoldDB" id="A0A1Y2H0Q7"/>
<protein>
    <submittedName>
        <fullName evidence="2">Uncharacterized protein</fullName>
    </submittedName>
</protein>
<accession>A0A1Y2H0Q7</accession>
<sequence>MQKQAMAMGMQYIKQAIQMLQNLAFDLYKKSQSGSSSSSLADKDAGTPSTRSATSISSFGTVATSSAFSGTSTDASANINAPSAQGYFSWAYHALSPKLAAVASMAASSSVPSVSLLDKGSARPLPVPPVDLYANRTPSTGSASSSSSNSDESKKTELDQLTSRLNRAAELSSLRNRKISLYDDENNNSGSETSSVNHSAHTSESYTTTWGSNFTSFGHNY</sequence>
<dbReference type="GeneID" id="33572816"/>